<keyword evidence="2" id="KW-1185">Reference proteome</keyword>
<dbReference type="EMBL" id="CP108085">
    <property type="protein sequence ID" value="WUP72660.1"/>
    <property type="molecule type" value="Genomic_DNA"/>
</dbReference>
<name>A0ABZ1SI47_9ACTN</name>
<evidence type="ECO:0000313" key="1">
    <source>
        <dbReference type="EMBL" id="WUP72660.1"/>
    </source>
</evidence>
<proteinExistence type="predicted"/>
<organism evidence="1 2">
    <name type="scientific">Microbispora hainanensis</name>
    <dbReference type="NCBI Taxonomy" id="568844"/>
    <lineage>
        <taxon>Bacteria</taxon>
        <taxon>Bacillati</taxon>
        <taxon>Actinomycetota</taxon>
        <taxon>Actinomycetes</taxon>
        <taxon>Streptosporangiales</taxon>
        <taxon>Streptosporangiaceae</taxon>
        <taxon>Microbispora</taxon>
    </lineage>
</organism>
<sequence length="168" mass="18600">MATYTESGGGSAATVWARLRSRFARQAKLTEETLRAVEEARSAAAAAREASERAAEAAAETHAAILNYLNGAATETKGEPRGTREEELGKLFCAYLEKGRWRNIWVPKMLTDLEDEAIELHRGVLLAVETIRSADREEKDAISPGQMKVLSDWEKRALELEGDQHQSE</sequence>
<dbReference type="Proteomes" id="UP001432011">
    <property type="component" value="Chromosome"/>
</dbReference>
<evidence type="ECO:0000313" key="2">
    <source>
        <dbReference type="Proteomes" id="UP001432011"/>
    </source>
</evidence>
<gene>
    <name evidence="1" type="ORF">OG913_24930</name>
</gene>
<reference evidence="1" key="1">
    <citation type="submission" date="2022-10" db="EMBL/GenBank/DDBJ databases">
        <title>The complete genomes of actinobacterial strains from the NBC collection.</title>
        <authorList>
            <person name="Joergensen T.S."/>
            <person name="Alvarez Arevalo M."/>
            <person name="Sterndorff E.B."/>
            <person name="Faurdal D."/>
            <person name="Vuksanovic O."/>
            <person name="Mourched A.-S."/>
            <person name="Charusanti P."/>
            <person name="Shaw S."/>
            <person name="Blin K."/>
            <person name="Weber T."/>
        </authorList>
    </citation>
    <scope>NUCLEOTIDE SEQUENCE</scope>
    <source>
        <strain evidence="1">NBC_00254</strain>
    </source>
</reference>
<dbReference type="RefSeq" id="WP_142647985.1">
    <property type="nucleotide sequence ID" value="NZ_CP108085.1"/>
</dbReference>
<accession>A0ABZ1SI47</accession>
<protein>
    <submittedName>
        <fullName evidence="1">Uncharacterized protein</fullName>
    </submittedName>
</protein>